<evidence type="ECO:0000313" key="1">
    <source>
        <dbReference type="EMBL" id="CAF4824288.1"/>
    </source>
</evidence>
<dbReference type="AlphaFoldDB" id="A0A821QNW5"/>
<proteinExistence type="predicted"/>
<keyword evidence="2" id="KW-1185">Reference proteome</keyword>
<organism evidence="1 2">
    <name type="scientific">Pieris macdunnoughi</name>
    <dbReference type="NCBI Taxonomy" id="345717"/>
    <lineage>
        <taxon>Eukaryota</taxon>
        <taxon>Metazoa</taxon>
        <taxon>Ecdysozoa</taxon>
        <taxon>Arthropoda</taxon>
        <taxon>Hexapoda</taxon>
        <taxon>Insecta</taxon>
        <taxon>Pterygota</taxon>
        <taxon>Neoptera</taxon>
        <taxon>Endopterygota</taxon>
        <taxon>Lepidoptera</taxon>
        <taxon>Glossata</taxon>
        <taxon>Ditrysia</taxon>
        <taxon>Papilionoidea</taxon>
        <taxon>Pieridae</taxon>
        <taxon>Pierinae</taxon>
        <taxon>Pieris</taxon>
    </lineage>
</organism>
<dbReference type="EMBL" id="CAJOBZ010000008">
    <property type="protein sequence ID" value="CAF4824288.1"/>
    <property type="molecule type" value="Genomic_DNA"/>
</dbReference>
<dbReference type="Proteomes" id="UP000663880">
    <property type="component" value="Unassembled WGS sequence"/>
</dbReference>
<evidence type="ECO:0000313" key="2">
    <source>
        <dbReference type="Proteomes" id="UP000663880"/>
    </source>
</evidence>
<name>A0A821QNW5_9NEOP</name>
<accession>A0A821QNW5</accession>
<protein>
    <submittedName>
        <fullName evidence="1">Uncharacterized protein</fullName>
    </submittedName>
</protein>
<dbReference type="OrthoDB" id="6925859at2759"/>
<gene>
    <name evidence="1" type="ORF">PMACD_LOCUS4814</name>
</gene>
<comment type="caution">
    <text evidence="1">The sequence shown here is derived from an EMBL/GenBank/DDBJ whole genome shotgun (WGS) entry which is preliminary data.</text>
</comment>
<reference evidence="1" key="1">
    <citation type="submission" date="2021-02" db="EMBL/GenBank/DDBJ databases">
        <authorList>
            <person name="Steward A R."/>
        </authorList>
    </citation>
    <scope>NUCLEOTIDE SEQUENCE</scope>
</reference>
<sequence>MYLSIIIIMYQLGRGDLQRVTLERCRKTPISQQIKRYDWKWIGHTLRRDSNHILKQTLVWKQGEKAEAWLAQDNLAS</sequence>